<keyword evidence="3" id="KW-0548">Nucleotidyltransferase</keyword>
<dbReference type="GO" id="GO:0016757">
    <property type="term" value="F:glycosyltransferase activity"/>
    <property type="evidence" value="ECO:0007669"/>
    <property type="project" value="UniProtKB-KW"/>
</dbReference>
<reference evidence="7" key="2">
    <citation type="submission" date="2025-08" db="UniProtKB">
        <authorList>
            <consortium name="Ensembl"/>
        </authorList>
    </citation>
    <scope>IDENTIFICATION</scope>
</reference>
<accession>A0A8C5E430</accession>
<name>A0A8C5E430_GOUWI</name>
<protein>
    <submittedName>
        <fullName evidence="7">Uncharacterized protein</fullName>
    </submittedName>
</protein>
<dbReference type="InterPro" id="IPR051838">
    <property type="entry name" value="ARTD_PARP"/>
</dbReference>
<evidence type="ECO:0000256" key="3">
    <source>
        <dbReference type="ARBA" id="ARBA00022695"/>
    </source>
</evidence>
<keyword evidence="5" id="KW-0520">NAD</keyword>
<dbReference type="PANTHER" id="PTHR21328">
    <property type="entry name" value="POLY ADP-RIBOSE POLYMERASE FAMILY, MEMBER PARP"/>
    <property type="match status" value="1"/>
</dbReference>
<dbReference type="Proteomes" id="UP000694680">
    <property type="component" value="Chromosome 6"/>
</dbReference>
<keyword evidence="8" id="KW-1185">Reference proteome</keyword>
<evidence type="ECO:0000256" key="1">
    <source>
        <dbReference type="ARBA" id="ARBA00022676"/>
    </source>
</evidence>
<dbReference type="AlphaFoldDB" id="A0A8C5E430"/>
<sequence length="182" mass="21085">SLKEENIFFKEESNLEKLELQFISCDPELHHHQQLEADMEAVRNVFSDSAVSLREYESIDEIDIDLNIKGNSLNAEAAKAWGVNQSEPIVIRLHLSASQYLDGPVPSVEVFQPSNDDYLTLGKQLQNIVTVFIQQEWNRLTNESVIVGQKRRHSWFRPSGTIKKFRARLNIWLPLSKYKLLY</sequence>
<evidence type="ECO:0000256" key="6">
    <source>
        <dbReference type="ARBA" id="ARBA00024347"/>
    </source>
</evidence>
<keyword evidence="2" id="KW-0808">Transferase</keyword>
<evidence type="ECO:0000313" key="7">
    <source>
        <dbReference type="Ensembl" id="ENSGWIP00000015951.1"/>
    </source>
</evidence>
<evidence type="ECO:0000256" key="5">
    <source>
        <dbReference type="ARBA" id="ARBA00023027"/>
    </source>
</evidence>
<reference evidence="7" key="3">
    <citation type="submission" date="2025-09" db="UniProtKB">
        <authorList>
            <consortium name="Ensembl"/>
        </authorList>
    </citation>
    <scope>IDENTIFICATION</scope>
</reference>
<organism evidence="7 8">
    <name type="scientific">Gouania willdenowi</name>
    <name type="common">Blunt-snouted clingfish</name>
    <name type="synonym">Lepadogaster willdenowi</name>
    <dbReference type="NCBI Taxonomy" id="441366"/>
    <lineage>
        <taxon>Eukaryota</taxon>
        <taxon>Metazoa</taxon>
        <taxon>Chordata</taxon>
        <taxon>Craniata</taxon>
        <taxon>Vertebrata</taxon>
        <taxon>Euteleostomi</taxon>
        <taxon>Actinopterygii</taxon>
        <taxon>Neopterygii</taxon>
        <taxon>Teleostei</taxon>
        <taxon>Neoteleostei</taxon>
        <taxon>Acanthomorphata</taxon>
        <taxon>Ovalentaria</taxon>
        <taxon>Blenniimorphae</taxon>
        <taxon>Blenniiformes</taxon>
        <taxon>Gobiesocoidei</taxon>
        <taxon>Gobiesocidae</taxon>
        <taxon>Gobiesocinae</taxon>
        <taxon>Gouania</taxon>
    </lineage>
</organism>
<dbReference type="Ensembl" id="ENSGWIT00000017624.1">
    <property type="protein sequence ID" value="ENSGWIP00000015951.1"/>
    <property type="gene ID" value="ENSGWIG00000008968.1"/>
</dbReference>
<evidence type="ECO:0000256" key="4">
    <source>
        <dbReference type="ARBA" id="ARBA00022765"/>
    </source>
</evidence>
<proteinExistence type="inferred from homology"/>
<keyword evidence="4" id="KW-0013">ADP-ribosylation</keyword>
<dbReference type="GO" id="GO:0016779">
    <property type="term" value="F:nucleotidyltransferase activity"/>
    <property type="evidence" value="ECO:0007669"/>
    <property type="project" value="UniProtKB-KW"/>
</dbReference>
<evidence type="ECO:0000313" key="8">
    <source>
        <dbReference type="Proteomes" id="UP000694680"/>
    </source>
</evidence>
<evidence type="ECO:0000256" key="2">
    <source>
        <dbReference type="ARBA" id="ARBA00022679"/>
    </source>
</evidence>
<comment type="similarity">
    <text evidence="6">Belongs to the ARTD/PARP family.</text>
</comment>
<keyword evidence="1" id="KW-0328">Glycosyltransferase</keyword>
<reference evidence="7" key="1">
    <citation type="submission" date="2020-06" db="EMBL/GenBank/DDBJ databases">
        <authorList>
            <consortium name="Wellcome Sanger Institute Data Sharing"/>
        </authorList>
    </citation>
    <scope>NUCLEOTIDE SEQUENCE [LARGE SCALE GENOMIC DNA]</scope>
</reference>